<protein>
    <submittedName>
        <fullName evidence="1">Uncharacterized protein</fullName>
    </submittedName>
</protein>
<proteinExistence type="predicted"/>
<comment type="caution">
    <text evidence="1">The sequence shown here is derived from an EMBL/GenBank/DDBJ whole genome shotgun (WGS) entry which is preliminary data.</text>
</comment>
<evidence type="ECO:0000313" key="1">
    <source>
        <dbReference type="EMBL" id="MPN52629.1"/>
    </source>
</evidence>
<organism evidence="1">
    <name type="scientific">bioreactor metagenome</name>
    <dbReference type="NCBI Taxonomy" id="1076179"/>
    <lineage>
        <taxon>unclassified sequences</taxon>
        <taxon>metagenomes</taxon>
        <taxon>ecological metagenomes</taxon>
    </lineage>
</organism>
<name>A0A645IQL5_9ZZZZ</name>
<dbReference type="AlphaFoldDB" id="A0A645IQL5"/>
<gene>
    <name evidence="1" type="ORF">SDC9_200291</name>
</gene>
<sequence>MFLKEVVDKNDLENGTQALELAILYGRIDLESM</sequence>
<dbReference type="EMBL" id="VSSQ01118913">
    <property type="protein sequence ID" value="MPN52629.1"/>
    <property type="molecule type" value="Genomic_DNA"/>
</dbReference>
<accession>A0A645IQL5</accession>
<reference evidence="1" key="1">
    <citation type="submission" date="2019-08" db="EMBL/GenBank/DDBJ databases">
        <authorList>
            <person name="Kucharzyk K."/>
            <person name="Murdoch R.W."/>
            <person name="Higgins S."/>
            <person name="Loffler F."/>
        </authorList>
    </citation>
    <scope>NUCLEOTIDE SEQUENCE</scope>
</reference>